<sequence>MLQIDDRIGRIRNAACYWLTTATLSSLACALPAIAQPGADLRASASITASSERSPAEMAGKVLDGAGTATGWHSAPGDNRPTLQIDMKTAQTVGRIDLFLGSAVADNPLSRANFEVILSNRSDFEDGVVVCMQGGTALALGALLQCDWPVEGRYRYVTVRKLVEMQPLAINDLRIQSTASIKGPFVVGTRKPVYVSSQDEDKTEAEFANDGNPDTAWMPSASDARPTLTIDLMEAYPLDAVRVSVGSGAKGLQVMVADDLAFTRPVKAAPAAGKDGWLSFAPPQGAAYRYVRVVADGMVAIKEVEIASSRPDARPLRTAWMPKARYGVFLHYLKDRADLKGDWNKTVAAFDVKRFATQMREAGVGYVVITMGQNSGYYIAPNATYDRITGYAPGERNALRDLPMDLSAALEKEGIRLMLYSSGGAPLRDPKATAALDWKDNQSASQTFQAHWEAILAEWSARYGDKVSGWWIDGMYCRACYSDMSRPHNYNTLARALQTGNPDAVVAFNTAGIVTWGPETPTHAEDYTSGEITVMNRSKPAIRLRPMPMPPFVKQSRWHVLSYLGSYWGDDDVKYRDDYLADYVARANAGGGAVTFDIAIYRDGSIAPGQFEQLKALKAKLDR</sequence>
<dbReference type="EMBL" id="RZUL01000007">
    <property type="protein sequence ID" value="RVT39426.1"/>
    <property type="molecule type" value="Genomic_DNA"/>
</dbReference>
<dbReference type="Pfam" id="PF00754">
    <property type="entry name" value="F5_F8_type_C"/>
    <property type="match status" value="2"/>
</dbReference>
<proteinExistence type="predicted"/>
<dbReference type="GO" id="GO:0005975">
    <property type="term" value="P:carbohydrate metabolic process"/>
    <property type="evidence" value="ECO:0007669"/>
    <property type="project" value="InterPro"/>
</dbReference>
<gene>
    <name evidence="3" type="ORF">ENE74_15390</name>
</gene>
<dbReference type="SUPFAM" id="SSF51445">
    <property type="entry name" value="(Trans)glycosidases"/>
    <property type="match status" value="1"/>
</dbReference>
<dbReference type="RefSeq" id="WP_127691789.1">
    <property type="nucleotide sequence ID" value="NZ_RZUL01000007.1"/>
</dbReference>
<organism evidence="3 4">
    <name type="scientific">Sphingobium algorifonticola</name>
    <dbReference type="NCBI Taxonomy" id="2008318"/>
    <lineage>
        <taxon>Bacteria</taxon>
        <taxon>Pseudomonadati</taxon>
        <taxon>Pseudomonadota</taxon>
        <taxon>Alphaproteobacteria</taxon>
        <taxon>Sphingomonadales</taxon>
        <taxon>Sphingomonadaceae</taxon>
        <taxon>Sphingobium</taxon>
    </lineage>
</organism>
<feature type="chain" id="PRO_5018986488" evidence="1">
    <location>
        <begin position="36"/>
        <end position="623"/>
    </location>
</feature>
<keyword evidence="1" id="KW-0732">Signal</keyword>
<dbReference type="Gene3D" id="2.60.120.260">
    <property type="entry name" value="Galactose-binding domain-like"/>
    <property type="match status" value="2"/>
</dbReference>
<dbReference type="GO" id="GO:0004560">
    <property type="term" value="F:alpha-L-fucosidase activity"/>
    <property type="evidence" value="ECO:0007669"/>
    <property type="project" value="InterPro"/>
</dbReference>
<accession>A0A437J430</accession>
<dbReference type="OrthoDB" id="111164at2"/>
<dbReference type="Proteomes" id="UP000282977">
    <property type="component" value="Unassembled WGS sequence"/>
</dbReference>
<dbReference type="AlphaFoldDB" id="A0A437J430"/>
<dbReference type="SUPFAM" id="SSF49785">
    <property type="entry name" value="Galactose-binding domain-like"/>
    <property type="match status" value="2"/>
</dbReference>
<dbReference type="InterPro" id="IPR057739">
    <property type="entry name" value="Glyco_hydro_29_N"/>
</dbReference>
<dbReference type="InterPro" id="IPR008979">
    <property type="entry name" value="Galactose-bd-like_sf"/>
</dbReference>
<feature type="domain" description="F5/8 type C" evidence="2">
    <location>
        <begin position="174"/>
        <end position="293"/>
    </location>
</feature>
<reference evidence="3 4" key="1">
    <citation type="submission" date="2019-01" db="EMBL/GenBank/DDBJ databases">
        <authorList>
            <person name="Chen W.-M."/>
        </authorList>
    </citation>
    <scope>NUCLEOTIDE SEQUENCE [LARGE SCALE GENOMIC DNA]</scope>
    <source>
        <strain evidence="3 4">TLA-22</strain>
    </source>
</reference>
<protein>
    <submittedName>
        <fullName evidence="3">Discoidin domain-containing protein</fullName>
    </submittedName>
</protein>
<dbReference type="InterPro" id="IPR017853">
    <property type="entry name" value="GH"/>
</dbReference>
<evidence type="ECO:0000256" key="1">
    <source>
        <dbReference type="SAM" id="SignalP"/>
    </source>
</evidence>
<feature type="domain" description="F5/8 type C" evidence="2">
    <location>
        <begin position="29"/>
        <end position="98"/>
    </location>
</feature>
<comment type="caution">
    <text evidence="3">The sequence shown here is derived from an EMBL/GenBank/DDBJ whole genome shotgun (WGS) entry which is preliminary data.</text>
</comment>
<dbReference type="Pfam" id="PF01120">
    <property type="entry name" value="Alpha_L_fucos"/>
    <property type="match status" value="1"/>
</dbReference>
<evidence type="ECO:0000313" key="3">
    <source>
        <dbReference type="EMBL" id="RVT39426.1"/>
    </source>
</evidence>
<dbReference type="PROSITE" id="PS50022">
    <property type="entry name" value="FA58C_3"/>
    <property type="match status" value="2"/>
</dbReference>
<feature type="signal peptide" evidence="1">
    <location>
        <begin position="1"/>
        <end position="35"/>
    </location>
</feature>
<keyword evidence="4" id="KW-1185">Reference proteome</keyword>
<evidence type="ECO:0000259" key="2">
    <source>
        <dbReference type="PROSITE" id="PS50022"/>
    </source>
</evidence>
<evidence type="ECO:0000313" key="4">
    <source>
        <dbReference type="Proteomes" id="UP000282977"/>
    </source>
</evidence>
<dbReference type="Gene3D" id="3.20.20.80">
    <property type="entry name" value="Glycosidases"/>
    <property type="match status" value="1"/>
</dbReference>
<name>A0A437J430_9SPHN</name>
<dbReference type="PROSITE" id="PS51257">
    <property type="entry name" value="PROKAR_LIPOPROTEIN"/>
    <property type="match status" value="1"/>
</dbReference>
<dbReference type="InterPro" id="IPR000421">
    <property type="entry name" value="FA58C"/>
</dbReference>